<evidence type="ECO:0000259" key="5">
    <source>
        <dbReference type="PROSITE" id="PS51063"/>
    </source>
</evidence>
<sequence>MTERYALFDLMQWLSEDCRKAFEAAARIVRMPAGRIIYAQSDPGDEMYRLLAGSVRLSVIGPDGRDLLFTFFGPGACFGTSSLVDGELRPQTAEAFDSVELQVISRSAISAIRRDYPEMNDALLRLLSRHMRLLSDYFAGAALDDVAFRLAQRLVDIGDTFGVPQSGRIPLSRKISQSELASMVGAARQTVNRILQEFQRKGWVSMEAGGIVLTNFPALRDVAQKGAHLREFGY</sequence>
<dbReference type="InterPro" id="IPR050397">
    <property type="entry name" value="Env_Response_Regulators"/>
</dbReference>
<dbReference type="Proteomes" id="UP001162880">
    <property type="component" value="Unassembled WGS sequence"/>
</dbReference>
<keyword evidence="2" id="KW-0238">DNA-binding</keyword>
<dbReference type="CDD" id="cd00092">
    <property type="entry name" value="HTH_CRP"/>
    <property type="match status" value="1"/>
</dbReference>
<accession>A0ABT0B796</accession>
<dbReference type="InterPro" id="IPR018490">
    <property type="entry name" value="cNMP-bd_dom_sf"/>
</dbReference>
<feature type="domain" description="HTH crp-type" evidence="5">
    <location>
        <begin position="144"/>
        <end position="217"/>
    </location>
</feature>
<dbReference type="SUPFAM" id="SSF51206">
    <property type="entry name" value="cAMP-binding domain-like"/>
    <property type="match status" value="1"/>
</dbReference>
<protein>
    <submittedName>
        <fullName evidence="6">Crp/Fnr family transcriptional regulator</fullName>
    </submittedName>
</protein>
<dbReference type="SMART" id="SM00419">
    <property type="entry name" value="HTH_CRP"/>
    <property type="match status" value="1"/>
</dbReference>
<keyword evidence="7" id="KW-1185">Reference proteome</keyword>
<dbReference type="Pfam" id="PF00027">
    <property type="entry name" value="cNMP_binding"/>
    <property type="match status" value="1"/>
</dbReference>
<dbReference type="PROSITE" id="PS51063">
    <property type="entry name" value="HTH_CRP_2"/>
    <property type="match status" value="1"/>
</dbReference>
<dbReference type="PANTHER" id="PTHR24567">
    <property type="entry name" value="CRP FAMILY TRANSCRIPTIONAL REGULATORY PROTEIN"/>
    <property type="match status" value="1"/>
</dbReference>
<evidence type="ECO:0000313" key="7">
    <source>
        <dbReference type="Proteomes" id="UP001162880"/>
    </source>
</evidence>
<dbReference type="Gene3D" id="1.10.10.10">
    <property type="entry name" value="Winged helix-like DNA-binding domain superfamily/Winged helix DNA-binding domain"/>
    <property type="match status" value="1"/>
</dbReference>
<dbReference type="InterPro" id="IPR012318">
    <property type="entry name" value="HTH_CRP"/>
</dbReference>
<dbReference type="PANTHER" id="PTHR24567:SF74">
    <property type="entry name" value="HTH-TYPE TRANSCRIPTIONAL REGULATOR ARCR"/>
    <property type="match status" value="1"/>
</dbReference>
<proteinExistence type="predicted"/>
<dbReference type="InterPro" id="IPR000595">
    <property type="entry name" value="cNMP-bd_dom"/>
</dbReference>
<dbReference type="EMBL" id="JALHLE010000042">
    <property type="protein sequence ID" value="MCJ2180736.1"/>
    <property type="molecule type" value="Genomic_DNA"/>
</dbReference>
<dbReference type="RefSeq" id="WP_243996185.1">
    <property type="nucleotide sequence ID" value="NZ_JALHLE010000042.1"/>
</dbReference>
<evidence type="ECO:0000259" key="4">
    <source>
        <dbReference type="PROSITE" id="PS50042"/>
    </source>
</evidence>
<dbReference type="InterPro" id="IPR036390">
    <property type="entry name" value="WH_DNA-bd_sf"/>
</dbReference>
<dbReference type="PROSITE" id="PS50042">
    <property type="entry name" value="CNMP_BINDING_3"/>
    <property type="match status" value="1"/>
</dbReference>
<organism evidence="6 7">
    <name type="scientific">Novosphingobium album</name>
    <name type="common">ex Hu et al. 2023</name>
    <dbReference type="NCBI Taxonomy" id="2930093"/>
    <lineage>
        <taxon>Bacteria</taxon>
        <taxon>Pseudomonadati</taxon>
        <taxon>Pseudomonadota</taxon>
        <taxon>Alphaproteobacteria</taxon>
        <taxon>Sphingomonadales</taxon>
        <taxon>Sphingomonadaceae</taxon>
        <taxon>Novosphingobium</taxon>
    </lineage>
</organism>
<dbReference type="CDD" id="cd00038">
    <property type="entry name" value="CAP_ED"/>
    <property type="match status" value="1"/>
</dbReference>
<evidence type="ECO:0000313" key="6">
    <source>
        <dbReference type="EMBL" id="MCJ2180736.1"/>
    </source>
</evidence>
<dbReference type="Gene3D" id="2.60.120.10">
    <property type="entry name" value="Jelly Rolls"/>
    <property type="match status" value="1"/>
</dbReference>
<keyword evidence="1" id="KW-0805">Transcription regulation</keyword>
<dbReference type="InterPro" id="IPR014710">
    <property type="entry name" value="RmlC-like_jellyroll"/>
</dbReference>
<evidence type="ECO:0000256" key="2">
    <source>
        <dbReference type="ARBA" id="ARBA00023125"/>
    </source>
</evidence>
<comment type="caution">
    <text evidence="6">The sequence shown here is derived from an EMBL/GenBank/DDBJ whole genome shotgun (WGS) entry which is preliminary data.</text>
</comment>
<name>A0ABT0B796_9SPHN</name>
<reference evidence="6" key="1">
    <citation type="submission" date="2022-03" db="EMBL/GenBank/DDBJ databases">
        <title>Identification of a novel bacterium isolated from mangrove sediments.</title>
        <authorList>
            <person name="Pan X."/>
        </authorList>
    </citation>
    <scope>NUCLEOTIDE SEQUENCE</scope>
    <source>
        <strain evidence="6">B2580</strain>
    </source>
</reference>
<evidence type="ECO:0000256" key="3">
    <source>
        <dbReference type="ARBA" id="ARBA00023163"/>
    </source>
</evidence>
<feature type="domain" description="Cyclic nucleotide-binding" evidence="4">
    <location>
        <begin position="10"/>
        <end position="112"/>
    </location>
</feature>
<dbReference type="Pfam" id="PF13545">
    <property type="entry name" value="HTH_Crp_2"/>
    <property type="match status" value="1"/>
</dbReference>
<gene>
    <name evidence="6" type="ORF">MTR64_19370</name>
</gene>
<dbReference type="SMART" id="SM00100">
    <property type="entry name" value="cNMP"/>
    <property type="match status" value="1"/>
</dbReference>
<dbReference type="InterPro" id="IPR036388">
    <property type="entry name" value="WH-like_DNA-bd_sf"/>
</dbReference>
<dbReference type="SUPFAM" id="SSF46785">
    <property type="entry name" value="Winged helix' DNA-binding domain"/>
    <property type="match status" value="1"/>
</dbReference>
<keyword evidence="3" id="KW-0804">Transcription</keyword>
<evidence type="ECO:0000256" key="1">
    <source>
        <dbReference type="ARBA" id="ARBA00023015"/>
    </source>
</evidence>